<dbReference type="Gene3D" id="3.20.20.70">
    <property type="entry name" value="Aldolase class I"/>
    <property type="match status" value="1"/>
</dbReference>
<evidence type="ECO:0000256" key="7">
    <source>
        <dbReference type="ARBA" id="ARBA00022857"/>
    </source>
</evidence>
<dbReference type="PROSITE" id="PS01136">
    <property type="entry name" value="UPF0034"/>
    <property type="match status" value="1"/>
</dbReference>
<dbReference type="EC" id="1.3.1.-" evidence="12"/>
<dbReference type="InterPro" id="IPR004652">
    <property type="entry name" value="DusB-like"/>
</dbReference>
<dbReference type="CDD" id="cd02801">
    <property type="entry name" value="DUS_like_FMN"/>
    <property type="match status" value="1"/>
</dbReference>
<evidence type="ECO:0000256" key="6">
    <source>
        <dbReference type="ARBA" id="ARBA00022694"/>
    </source>
</evidence>
<evidence type="ECO:0000256" key="1">
    <source>
        <dbReference type="ARBA" id="ARBA00001917"/>
    </source>
</evidence>
<dbReference type="PIRSF" id="PIRSF006621">
    <property type="entry name" value="Dus"/>
    <property type="match status" value="1"/>
</dbReference>
<dbReference type="InterPro" id="IPR035587">
    <property type="entry name" value="DUS-like_FMN-bd"/>
</dbReference>
<dbReference type="EMBL" id="BAABWU010000009">
    <property type="protein sequence ID" value="GAA6197095.1"/>
    <property type="molecule type" value="Genomic_DNA"/>
</dbReference>
<keyword evidence="15" id="KW-1185">Reference proteome</keyword>
<evidence type="ECO:0000256" key="10">
    <source>
        <dbReference type="ARBA" id="ARBA00048205"/>
    </source>
</evidence>
<keyword evidence="9 12" id="KW-0560">Oxidoreductase</keyword>
<reference evidence="14 15" key="1">
    <citation type="submission" date="2024-04" db="EMBL/GenBank/DDBJ databases">
        <title>Draft genome sequence of Pseudophaeobacter arcticus NBRC 116598.</title>
        <authorList>
            <person name="Miyakawa T."/>
            <person name="Kusuya Y."/>
            <person name="Miura T."/>
        </authorList>
    </citation>
    <scope>NUCLEOTIDE SEQUENCE [LARGE SCALE GENOMIC DNA]</scope>
    <source>
        <strain evidence="14 15">SU-CL00105</strain>
    </source>
</reference>
<dbReference type="Gene3D" id="1.10.1200.80">
    <property type="entry name" value="Putative flavin oxidoreducatase, domain 2"/>
    <property type="match status" value="1"/>
</dbReference>
<evidence type="ECO:0000256" key="12">
    <source>
        <dbReference type="PIRNR" id="PIRNR006621"/>
    </source>
</evidence>
<dbReference type="PANTHER" id="PTHR45846">
    <property type="entry name" value="TRNA-DIHYDROURIDINE(47) SYNTHASE [NAD(P)(+)]-LIKE"/>
    <property type="match status" value="1"/>
</dbReference>
<dbReference type="Pfam" id="PF01207">
    <property type="entry name" value="Dus"/>
    <property type="match status" value="1"/>
</dbReference>
<comment type="caution">
    <text evidence="14">The sequence shown here is derived from an EMBL/GenBank/DDBJ whole genome shotgun (WGS) entry which is preliminary data.</text>
</comment>
<feature type="domain" description="DUS-like FMN-binding" evidence="13">
    <location>
        <begin position="41"/>
        <end position="341"/>
    </location>
</feature>
<comment type="catalytic activity">
    <reaction evidence="11">
        <text>a 5,6-dihydrouridine in tRNA + NAD(+) = a uridine in tRNA + NADH + H(+)</text>
        <dbReference type="Rhea" id="RHEA:54452"/>
        <dbReference type="Rhea" id="RHEA-COMP:13339"/>
        <dbReference type="Rhea" id="RHEA-COMP:13887"/>
        <dbReference type="ChEBI" id="CHEBI:15378"/>
        <dbReference type="ChEBI" id="CHEBI:57540"/>
        <dbReference type="ChEBI" id="CHEBI:57945"/>
        <dbReference type="ChEBI" id="CHEBI:65315"/>
        <dbReference type="ChEBI" id="CHEBI:74443"/>
    </reaction>
</comment>
<dbReference type="InterPro" id="IPR024036">
    <property type="entry name" value="tRNA-dHydroUridine_Synthase_C"/>
</dbReference>
<keyword evidence="3" id="KW-0820">tRNA-binding</keyword>
<dbReference type="Proteomes" id="UP001441944">
    <property type="component" value="Unassembled WGS sequence"/>
</dbReference>
<organism evidence="14 15">
    <name type="scientific">Pseudophaeobacter arcticus</name>
    <dbReference type="NCBI Taxonomy" id="385492"/>
    <lineage>
        <taxon>Bacteria</taxon>
        <taxon>Pseudomonadati</taxon>
        <taxon>Pseudomonadota</taxon>
        <taxon>Alphaproteobacteria</taxon>
        <taxon>Rhodobacterales</taxon>
        <taxon>Paracoccaceae</taxon>
        <taxon>Pseudophaeobacter</taxon>
    </lineage>
</organism>
<keyword evidence="4 12" id="KW-0285">Flavoprotein</keyword>
<protein>
    <recommendedName>
        <fullName evidence="12">tRNA-dihydrouridine synthase</fullName>
        <ecNumber evidence="12">1.3.1.-</ecNumber>
    </recommendedName>
</protein>
<evidence type="ECO:0000256" key="3">
    <source>
        <dbReference type="ARBA" id="ARBA00022555"/>
    </source>
</evidence>
<name>A0ABQ0AMK6_9RHOB</name>
<accession>A0ABQ0AMK6</accession>
<dbReference type="NCBIfam" id="TIGR00737">
    <property type="entry name" value="nifR3_yhdG"/>
    <property type="match status" value="1"/>
</dbReference>
<comment type="catalytic activity">
    <reaction evidence="10">
        <text>a 5,6-dihydrouridine in tRNA + NADP(+) = a uridine in tRNA + NADPH + H(+)</text>
        <dbReference type="Rhea" id="RHEA:23624"/>
        <dbReference type="Rhea" id="RHEA-COMP:13339"/>
        <dbReference type="Rhea" id="RHEA-COMP:13887"/>
        <dbReference type="ChEBI" id="CHEBI:15378"/>
        <dbReference type="ChEBI" id="CHEBI:57783"/>
        <dbReference type="ChEBI" id="CHEBI:58349"/>
        <dbReference type="ChEBI" id="CHEBI:65315"/>
        <dbReference type="ChEBI" id="CHEBI:74443"/>
    </reaction>
</comment>
<keyword evidence="5 12" id="KW-0288">FMN</keyword>
<evidence type="ECO:0000313" key="15">
    <source>
        <dbReference type="Proteomes" id="UP001441944"/>
    </source>
</evidence>
<comment type="similarity">
    <text evidence="12">Belongs to the dus family.</text>
</comment>
<evidence type="ECO:0000259" key="13">
    <source>
        <dbReference type="Pfam" id="PF01207"/>
    </source>
</evidence>
<gene>
    <name evidence="14" type="primary">dusB</name>
    <name evidence="14" type="ORF">NBRC116598_25390</name>
</gene>
<dbReference type="InterPro" id="IPR013785">
    <property type="entry name" value="Aldolase_TIM"/>
</dbReference>
<keyword evidence="7" id="KW-0521">NADP</keyword>
<evidence type="ECO:0000313" key="14">
    <source>
        <dbReference type="EMBL" id="GAA6197095.1"/>
    </source>
</evidence>
<comment type="cofactor">
    <cofactor evidence="1 12">
        <name>FMN</name>
        <dbReference type="ChEBI" id="CHEBI:58210"/>
    </cofactor>
</comment>
<sequence>MQGADSLSNTEGFGYKTLTRTRIRQLSFTLGTTSLTPPIALAPMAGITDRPFRDLVRSFGVGLMVSEMVASQEMVQSKPGVRERAELSADVENTSVQLAGREASWMAEAARQVADRGARMIDINMGCPAKKVTSGYSGSALLKTPDHALSLIEAVVEAVDIPVTLKTRLGWDDNCLNAASVAARAEQAGIQMVTIHGRTRCQFYKGRADWAAIRAVKDAVTLPVLANGDIVDSQTATEALQRSGADGVMIGRGIQGKPWLLAQVASDLWGSAAPQVPEGYEFIHMVSAHYEAMLSFYGRDLGLRVARKHLGWYLDLAQTPAPLRRAVLIEKDPAEVLRLLPDALSQPQREGAA</sequence>
<dbReference type="SUPFAM" id="SSF51395">
    <property type="entry name" value="FMN-linked oxidoreductases"/>
    <property type="match status" value="1"/>
</dbReference>
<evidence type="ECO:0000256" key="11">
    <source>
        <dbReference type="ARBA" id="ARBA00048802"/>
    </source>
</evidence>
<dbReference type="PANTHER" id="PTHR45846:SF1">
    <property type="entry name" value="TRNA-DIHYDROURIDINE(47) SYNTHASE [NAD(P)(+)]-LIKE"/>
    <property type="match status" value="1"/>
</dbReference>
<dbReference type="InterPro" id="IPR018517">
    <property type="entry name" value="tRNA_hU_synthase_CS"/>
</dbReference>
<comment type="function">
    <text evidence="2 12">Catalyzes the synthesis of 5,6-dihydrouridine (D), a modified base found in the D-loop of most tRNAs, via the reduction of the C5-C6 double bond in target uridines.</text>
</comment>
<keyword evidence="8" id="KW-0694">RNA-binding</keyword>
<proteinExistence type="inferred from homology"/>
<dbReference type="InterPro" id="IPR001269">
    <property type="entry name" value="DUS_fam"/>
</dbReference>
<evidence type="ECO:0000256" key="4">
    <source>
        <dbReference type="ARBA" id="ARBA00022630"/>
    </source>
</evidence>
<evidence type="ECO:0000256" key="5">
    <source>
        <dbReference type="ARBA" id="ARBA00022643"/>
    </source>
</evidence>
<evidence type="ECO:0000256" key="8">
    <source>
        <dbReference type="ARBA" id="ARBA00022884"/>
    </source>
</evidence>
<evidence type="ECO:0000256" key="2">
    <source>
        <dbReference type="ARBA" id="ARBA00002790"/>
    </source>
</evidence>
<keyword evidence="6 12" id="KW-0819">tRNA processing</keyword>
<evidence type="ECO:0000256" key="9">
    <source>
        <dbReference type="ARBA" id="ARBA00023002"/>
    </source>
</evidence>